<evidence type="ECO:0000256" key="1">
    <source>
        <dbReference type="ARBA" id="ARBA00004141"/>
    </source>
</evidence>
<dbReference type="Proteomes" id="UP000032247">
    <property type="component" value="Unassembled WGS sequence"/>
</dbReference>
<feature type="transmembrane region" description="Helical" evidence="5">
    <location>
        <begin position="223"/>
        <end position="244"/>
    </location>
</feature>
<evidence type="ECO:0000256" key="3">
    <source>
        <dbReference type="ARBA" id="ARBA00022989"/>
    </source>
</evidence>
<feature type="transmembrane region" description="Helical" evidence="5">
    <location>
        <begin position="67"/>
        <end position="92"/>
    </location>
</feature>
<reference evidence="6 8" key="1">
    <citation type="submission" date="2014-12" db="EMBL/GenBank/DDBJ databases">
        <title>Comparative genome analysis of Bacillus coagulans HM-08, Clostridium butyricum HM-68, Bacillus subtilis HM-66 and Bacillus licheniformis BL-09.</title>
        <authorList>
            <person name="Zhang H."/>
        </authorList>
    </citation>
    <scope>NUCLEOTIDE SEQUENCE [LARGE SCALE GENOMIC DNA]</scope>
    <source>
        <strain evidence="6 8">HM-66</strain>
    </source>
</reference>
<dbReference type="NCBIfam" id="TIGR00841">
    <property type="entry name" value="bass"/>
    <property type="match status" value="1"/>
</dbReference>
<feature type="transmembrane region" description="Helical" evidence="5">
    <location>
        <begin position="191"/>
        <end position="211"/>
    </location>
</feature>
<evidence type="ECO:0000313" key="6">
    <source>
        <dbReference type="EMBL" id="KIU11229.1"/>
    </source>
</evidence>
<evidence type="ECO:0000256" key="4">
    <source>
        <dbReference type="ARBA" id="ARBA00023136"/>
    </source>
</evidence>
<keyword evidence="3 5" id="KW-1133">Transmembrane helix</keyword>
<evidence type="ECO:0000256" key="2">
    <source>
        <dbReference type="ARBA" id="ARBA00022692"/>
    </source>
</evidence>
<feature type="transmembrane region" description="Helical" evidence="5">
    <location>
        <begin position="98"/>
        <end position="120"/>
    </location>
</feature>
<evidence type="ECO:0000256" key="5">
    <source>
        <dbReference type="SAM" id="Phobius"/>
    </source>
</evidence>
<evidence type="ECO:0000313" key="7">
    <source>
        <dbReference type="EMBL" id="WEY83482.1"/>
    </source>
</evidence>
<feature type="transmembrane region" description="Helical" evidence="5">
    <location>
        <begin position="35"/>
        <end position="55"/>
    </location>
</feature>
<dbReference type="InterPro" id="IPR038770">
    <property type="entry name" value="Na+/solute_symporter_sf"/>
</dbReference>
<comment type="subcellular location">
    <subcellularLocation>
        <location evidence="1">Membrane</location>
        <topology evidence="1">Multi-pass membrane protein</topology>
    </subcellularLocation>
</comment>
<dbReference type="Pfam" id="PF01758">
    <property type="entry name" value="SBF"/>
    <property type="match status" value="1"/>
</dbReference>
<dbReference type="GO" id="GO:0016020">
    <property type="term" value="C:membrane"/>
    <property type="evidence" value="ECO:0007669"/>
    <property type="project" value="UniProtKB-SubCell"/>
</dbReference>
<dbReference type="EMBL" id="JXBC01000003">
    <property type="protein sequence ID" value="KIU11229.1"/>
    <property type="molecule type" value="Genomic_DNA"/>
</dbReference>
<dbReference type="PANTHER" id="PTHR10361">
    <property type="entry name" value="SODIUM-BILE ACID COTRANSPORTER"/>
    <property type="match status" value="1"/>
</dbReference>
<gene>
    <name evidence="7" type="primary">yocS</name>
    <name evidence="7" type="ORF">P5633_13765</name>
    <name evidence="6" type="ORF">SC09_Contig24orf00129</name>
</gene>
<name>A0A0D1JFN3_BACIU</name>
<dbReference type="PANTHER" id="PTHR10361:SF28">
    <property type="entry name" value="P3 PROTEIN-RELATED"/>
    <property type="match status" value="1"/>
</dbReference>
<evidence type="ECO:0000313" key="8">
    <source>
        <dbReference type="Proteomes" id="UP000032247"/>
    </source>
</evidence>
<dbReference type="AlphaFoldDB" id="A0A0D1JFN3"/>
<feature type="transmembrane region" description="Helical" evidence="5">
    <location>
        <begin position="7"/>
        <end position="29"/>
    </location>
</feature>
<dbReference type="InterPro" id="IPR004710">
    <property type="entry name" value="Bilac:Na_transpt"/>
</dbReference>
<dbReference type="Gene3D" id="1.20.1530.20">
    <property type="match status" value="1"/>
</dbReference>
<reference evidence="7" key="2">
    <citation type="submission" date="2023-03" db="EMBL/GenBank/DDBJ databases">
        <title>Complete genome sequences of 52 Bacillus and Priestia strains isolated from West-African fermentations and 26 reference strains from the DSMZ collection.</title>
        <authorList>
            <person name="Wiedenbein E.S."/>
            <person name="Canoy T.S."/>
            <person name="Hui Y."/>
            <person name="Parkouda C."/>
            <person name="Dawende C."/>
            <person name="Ametefe E."/>
            <person name="Jespersen L."/>
            <person name="Nielsen D.S."/>
        </authorList>
    </citation>
    <scope>NUCLEOTIDE SEQUENCE</scope>
    <source>
        <strain evidence="7">PRO56</strain>
    </source>
</reference>
<keyword evidence="2 5" id="KW-0812">Transmembrane</keyword>
<accession>A0A0D1JFN3</accession>
<protein>
    <submittedName>
        <fullName evidence="7">Bile acid:sodium symporter family protein</fullName>
    </submittedName>
    <submittedName>
        <fullName evidence="6">Sodium-dependent transporter</fullName>
    </submittedName>
</protein>
<feature type="transmembrane region" description="Helical" evidence="5">
    <location>
        <begin position="162"/>
        <end position="184"/>
    </location>
</feature>
<dbReference type="Proteomes" id="UP001214898">
    <property type="component" value="Chromosome"/>
</dbReference>
<dbReference type="EMBL" id="CP120576">
    <property type="protein sequence ID" value="WEY83482.1"/>
    <property type="molecule type" value="Genomic_DNA"/>
</dbReference>
<dbReference type="PATRIC" id="fig|1423.173.peg.1875"/>
<keyword evidence="4 5" id="KW-0472">Membrane</keyword>
<feature type="transmembrane region" description="Helical" evidence="5">
    <location>
        <begin position="127"/>
        <end position="150"/>
    </location>
</feature>
<sequence length="321" mass="34264">MDIIRKISHFAGQTFGIWVIVFAVLGFSFPSLFTWISSYITIFLGVIMFGMGLTLQADDFKELVRKPWQVIIGVIAQYTIMPLVAFGLAFGLHLPAEIAVGVILVGCCPGGTASNVMTFLAKGNTALSVAVTTISTLLAPVVTPLLIMLFAKEWLPVSPGSLFISILQAVLFPIIAGLIVKMFFRKQVAKAVHALPLVSVIGIVAIVSAVVSGNRENLLQSGLLIFSVVILHNGIGYLLGFLCAKLLKMDYPSQKAIAIEVGMQNSGLGAALATAHFSPLSAVPSAIFSVWHNLSGSMLATYWSKKVKKKQAGSKSNNLSL</sequence>
<dbReference type="STRING" id="483913.AN935_10255"/>
<organism evidence="6 8">
    <name type="scientific">Bacillus subtilis</name>
    <dbReference type="NCBI Taxonomy" id="1423"/>
    <lineage>
        <taxon>Bacteria</taxon>
        <taxon>Bacillati</taxon>
        <taxon>Bacillota</taxon>
        <taxon>Bacilli</taxon>
        <taxon>Bacillales</taxon>
        <taxon>Bacillaceae</taxon>
        <taxon>Bacillus</taxon>
    </lineage>
</organism>
<dbReference type="InterPro" id="IPR002657">
    <property type="entry name" value="BilAc:Na_symport/Acr3"/>
</dbReference>
<proteinExistence type="predicted"/>